<dbReference type="Pfam" id="PF07314">
    <property type="entry name" value="Lit"/>
    <property type="match status" value="1"/>
</dbReference>
<dbReference type="GeneID" id="83014938"/>
<keyword evidence="1" id="KW-0812">Transmembrane</keyword>
<accession>A0A412G409</accession>
<keyword evidence="1" id="KW-0472">Membrane</keyword>
<evidence type="ECO:0000256" key="1">
    <source>
        <dbReference type="SAM" id="Phobius"/>
    </source>
</evidence>
<comment type="caution">
    <text evidence="2">The sequence shown here is derived from an EMBL/GenBank/DDBJ whole genome shotgun (WGS) entry which is preliminary data.</text>
</comment>
<keyword evidence="3" id="KW-1185">Reference proteome</keyword>
<feature type="transmembrane region" description="Helical" evidence="1">
    <location>
        <begin position="7"/>
        <end position="29"/>
    </location>
</feature>
<proteinExistence type="predicted"/>
<feature type="transmembrane region" description="Helical" evidence="1">
    <location>
        <begin position="203"/>
        <end position="224"/>
    </location>
</feature>
<dbReference type="Proteomes" id="UP000284178">
    <property type="component" value="Unassembled WGS sequence"/>
</dbReference>
<name>A0A412G409_9FIRM</name>
<dbReference type="EMBL" id="QRUP01000005">
    <property type="protein sequence ID" value="RGR75307.1"/>
    <property type="molecule type" value="Genomic_DNA"/>
</dbReference>
<evidence type="ECO:0000313" key="2">
    <source>
        <dbReference type="EMBL" id="RGR75307.1"/>
    </source>
</evidence>
<dbReference type="RefSeq" id="WP_117894463.1">
    <property type="nucleotide sequence ID" value="NZ_CABJCV010000005.1"/>
</dbReference>
<keyword evidence="1" id="KW-1133">Transmembrane helix</keyword>
<dbReference type="AlphaFoldDB" id="A0A412G409"/>
<feature type="transmembrane region" description="Helical" evidence="1">
    <location>
        <begin position="112"/>
        <end position="130"/>
    </location>
</feature>
<feature type="transmembrane region" description="Helical" evidence="1">
    <location>
        <begin position="142"/>
        <end position="163"/>
    </location>
</feature>
<reference evidence="2 3" key="1">
    <citation type="submission" date="2018-08" db="EMBL/GenBank/DDBJ databases">
        <title>A genome reference for cultivated species of the human gut microbiota.</title>
        <authorList>
            <person name="Zou Y."/>
            <person name="Xue W."/>
            <person name="Luo G."/>
        </authorList>
    </citation>
    <scope>NUCLEOTIDE SEQUENCE [LARGE SCALE GENOMIC DNA]</scope>
    <source>
        <strain evidence="2 3">AF24-29</strain>
    </source>
</reference>
<organism evidence="2 3">
    <name type="scientific">Holdemania filiformis</name>
    <dbReference type="NCBI Taxonomy" id="61171"/>
    <lineage>
        <taxon>Bacteria</taxon>
        <taxon>Bacillati</taxon>
        <taxon>Bacillota</taxon>
        <taxon>Erysipelotrichia</taxon>
        <taxon>Erysipelotrichales</taxon>
        <taxon>Erysipelotrichaceae</taxon>
        <taxon>Holdemania</taxon>
    </lineage>
</organism>
<gene>
    <name evidence="2" type="ORF">DWY25_05910</name>
</gene>
<protein>
    <submittedName>
        <fullName evidence="2">TIGR01906 family membrane protein</fullName>
    </submittedName>
</protein>
<evidence type="ECO:0000313" key="3">
    <source>
        <dbReference type="Proteomes" id="UP000284178"/>
    </source>
</evidence>
<dbReference type="InterPro" id="IPR010178">
    <property type="entry name" value="Lit"/>
</dbReference>
<dbReference type="NCBIfam" id="TIGR01906">
    <property type="entry name" value="integ_TIGR01906"/>
    <property type="match status" value="1"/>
</dbReference>
<sequence length="232" mass="26166">MKKTDSLLVKTLQAVWSVALIAVLILTSVDLNCFSRPFYADQYRQLNTAQTIGMSEEDLDLTTDVLLDYTQGKRGNLDVQAVINGQVQEVFNQREKDHMVDVQALYLNAMSVRNLAAAIVIVGLGLLVMKKDKALRRQTAKMFLKTSAVLMGLAGALAFYAFLDFNEFWTMFHHIFFRNDLWLLDPNTDVLIMMVPETFFFNLVFRILGGFGLGYLICLGLAWFESKGGVQA</sequence>